<accession>A0A368YU46</accession>
<dbReference type="InterPro" id="IPR050738">
    <property type="entry name" value="Sulfatase"/>
</dbReference>
<dbReference type="Gene3D" id="3.30.1120.10">
    <property type="match status" value="1"/>
</dbReference>
<evidence type="ECO:0000256" key="1">
    <source>
        <dbReference type="ARBA" id="ARBA00001913"/>
    </source>
</evidence>
<dbReference type="SUPFAM" id="SSF53649">
    <property type="entry name" value="Alkaline phosphatase-like"/>
    <property type="match status" value="1"/>
</dbReference>
<comment type="cofactor">
    <cofactor evidence="1">
        <name>Ca(2+)</name>
        <dbReference type="ChEBI" id="CHEBI:29108"/>
    </cofactor>
</comment>
<evidence type="ECO:0000256" key="2">
    <source>
        <dbReference type="ARBA" id="ARBA00008779"/>
    </source>
</evidence>
<dbReference type="Proteomes" id="UP000253324">
    <property type="component" value="Unassembled WGS sequence"/>
</dbReference>
<name>A0A368YU46_9HYPH</name>
<dbReference type="OrthoDB" id="9803751at2"/>
<evidence type="ECO:0000313" key="9">
    <source>
        <dbReference type="EMBL" id="RCW83731.1"/>
    </source>
</evidence>
<evidence type="ECO:0000256" key="6">
    <source>
        <dbReference type="ARBA" id="ARBA00022837"/>
    </source>
</evidence>
<dbReference type="PANTHER" id="PTHR42693:SF42">
    <property type="entry name" value="ARYLSULFATASE G"/>
    <property type="match status" value="1"/>
</dbReference>
<dbReference type="InterPro" id="IPR000917">
    <property type="entry name" value="Sulfatase_N"/>
</dbReference>
<organism evidence="9 10">
    <name type="scientific">Phyllobacterium bourgognense</name>
    <dbReference type="NCBI Taxonomy" id="314236"/>
    <lineage>
        <taxon>Bacteria</taxon>
        <taxon>Pseudomonadati</taxon>
        <taxon>Pseudomonadota</taxon>
        <taxon>Alphaproteobacteria</taxon>
        <taxon>Hyphomicrobiales</taxon>
        <taxon>Phyllobacteriaceae</taxon>
        <taxon>Phyllobacterium</taxon>
    </lineage>
</organism>
<dbReference type="Pfam" id="PF00884">
    <property type="entry name" value="Sulfatase"/>
    <property type="match status" value="1"/>
</dbReference>
<keyword evidence="6" id="KW-0106">Calcium</keyword>
<dbReference type="EMBL" id="QPJM01000005">
    <property type="protein sequence ID" value="RCW83731.1"/>
    <property type="molecule type" value="Genomic_DNA"/>
</dbReference>
<evidence type="ECO:0000256" key="3">
    <source>
        <dbReference type="ARBA" id="ARBA00022723"/>
    </source>
</evidence>
<evidence type="ECO:0000256" key="4">
    <source>
        <dbReference type="ARBA" id="ARBA00022729"/>
    </source>
</evidence>
<comment type="caution">
    <text evidence="9">The sequence shown here is derived from an EMBL/GenBank/DDBJ whole genome shotgun (WGS) entry which is preliminary data.</text>
</comment>
<keyword evidence="4 7" id="KW-0732">Signal</keyword>
<dbReference type="InterPro" id="IPR017850">
    <property type="entry name" value="Alkaline_phosphatase_core_sf"/>
</dbReference>
<reference evidence="9 10" key="1">
    <citation type="submission" date="2018-07" db="EMBL/GenBank/DDBJ databases">
        <title>Genomic Encyclopedia of Type Strains, Phase III (KMG-III): the genomes of soil and plant-associated and newly described type strains.</title>
        <authorList>
            <person name="Whitman W."/>
        </authorList>
    </citation>
    <scope>NUCLEOTIDE SEQUENCE [LARGE SCALE GENOMIC DNA]</scope>
    <source>
        <strain evidence="9 10">31-25a</strain>
    </source>
</reference>
<proteinExistence type="inferred from homology"/>
<comment type="similarity">
    <text evidence="2">Belongs to the sulfatase family.</text>
</comment>
<evidence type="ECO:0000259" key="8">
    <source>
        <dbReference type="Pfam" id="PF00884"/>
    </source>
</evidence>
<sequence>MTGRTLKFSLGALVAGTMLCGVLAPAEAQDAQKKPNILFIVSDDTGYGDLGPYGGGEGRGMPTPSIDKLASEGMSFFSFYAQPSCTPGRAAMQTGRIPNRSGMTTVAFQGQGGGLPAAEWTLASVLKRGGYHTYFTGKWHLGEADYALPNAQGYDEMKYAGLYHLNAYTYADPTWFPDMSPELRAMFQKVTKGALSGKAGGPVTEEFKINGQYVDTPTIDGKEGVVGIPFFDGYVEKAAIEFLDAASQKPDEPFFINVNFMKVHQPNMPAPEFEHKSLSKSKYADSVVELDTRIGRIMDKLRETGMDRNTLVFYTTDNGAWQDVYPDAGYTPLRGTKGTLREGGNRVPAIAVWPGKIKPDTKNHDIVGGLDLMATFASVAGVPLPDKDREDKPIIFDSYDMSPILLGTGKSERKSWFYFTENELSPGAIRVNNYKFAFNLRGDDGASTGGLAVDSNLGWKGAEKYVATVPQVFDLWQDPQERYDIFMNNFAERTWMGVVMGEELQKIMKTYVEYPPRKMQSVGYTGPITLSNYQKFEWVRDSLAKEGVTIPLPTGN</sequence>
<dbReference type="CDD" id="cd16142">
    <property type="entry name" value="ARS_like"/>
    <property type="match status" value="1"/>
</dbReference>
<keyword evidence="3" id="KW-0479">Metal-binding</keyword>
<feature type="chain" id="PRO_5016579483" evidence="7">
    <location>
        <begin position="29"/>
        <end position="556"/>
    </location>
</feature>
<evidence type="ECO:0000313" key="10">
    <source>
        <dbReference type="Proteomes" id="UP000253324"/>
    </source>
</evidence>
<protein>
    <submittedName>
        <fullName evidence="9">Arylsulfatase</fullName>
    </submittedName>
</protein>
<dbReference type="GO" id="GO:0046872">
    <property type="term" value="F:metal ion binding"/>
    <property type="evidence" value="ECO:0007669"/>
    <property type="project" value="UniProtKB-KW"/>
</dbReference>
<feature type="domain" description="Sulfatase N-terminal" evidence="8">
    <location>
        <begin position="35"/>
        <end position="382"/>
    </location>
</feature>
<dbReference type="GO" id="GO:0004065">
    <property type="term" value="F:arylsulfatase activity"/>
    <property type="evidence" value="ECO:0007669"/>
    <property type="project" value="TreeGrafter"/>
</dbReference>
<dbReference type="AlphaFoldDB" id="A0A368YU46"/>
<evidence type="ECO:0000256" key="7">
    <source>
        <dbReference type="SAM" id="SignalP"/>
    </source>
</evidence>
<keyword evidence="10" id="KW-1185">Reference proteome</keyword>
<feature type="signal peptide" evidence="7">
    <location>
        <begin position="1"/>
        <end position="28"/>
    </location>
</feature>
<dbReference type="RefSeq" id="WP_114430108.1">
    <property type="nucleotide sequence ID" value="NZ_QPJM01000005.1"/>
</dbReference>
<dbReference type="Gene3D" id="3.40.720.10">
    <property type="entry name" value="Alkaline Phosphatase, subunit A"/>
    <property type="match status" value="1"/>
</dbReference>
<dbReference type="PANTHER" id="PTHR42693">
    <property type="entry name" value="ARYLSULFATASE FAMILY MEMBER"/>
    <property type="match status" value="1"/>
</dbReference>
<keyword evidence="5" id="KW-0378">Hydrolase</keyword>
<gene>
    <name evidence="9" type="ORF">C7476_105225</name>
</gene>
<evidence type="ECO:0000256" key="5">
    <source>
        <dbReference type="ARBA" id="ARBA00022801"/>
    </source>
</evidence>